<protein>
    <recommendedName>
        <fullName evidence="9">Maelstrom domain-containing protein</fullName>
    </recommendedName>
</protein>
<sequence>MGARQPVYNTFGELVIPHVKAIENEYESYVAAFSTVQQYLRRSDLSSQPKEPTSKRFMHLVMTPYCKHAWNELIPAEFAVVIFSVDKGVEKSFVGLVDSGEIPLGERGEVVTNCNRNALPFPGDFDAVDANSTPPSEVLKTIEEIANKWGCNLGNEILIFAMRSEIGTLTSCIRWLERKYPCAKWRKFRILTFEMLLMALSELVENAGNNGAVIRHEGGAARFLYHSRYEYNPALACCWHQKQDNIGKVPYCALNIVLRRAYNALYYLCHLFGKAMKPNNHVPIADKHDVIDRELKKQFEVLMNEDPIGVKREEKPMVKYEVEENVFKVKYDNRI</sequence>
<comment type="subcellular location">
    <subcellularLocation>
        <location evidence="2">Cytoplasm</location>
    </subcellularLocation>
    <subcellularLocation>
        <location evidence="1">Nucleus</location>
    </subcellularLocation>
</comment>
<evidence type="ECO:0000256" key="8">
    <source>
        <dbReference type="ARBA" id="ARBA00023242"/>
    </source>
</evidence>
<accession>A0ABP1RF01</accession>
<keyword evidence="4" id="KW-0963">Cytoplasm</keyword>
<dbReference type="Proteomes" id="UP001642540">
    <property type="component" value="Unassembled WGS sequence"/>
</dbReference>
<proteinExistence type="inferred from homology"/>
<keyword evidence="8" id="KW-0539">Nucleus</keyword>
<keyword evidence="11" id="KW-1185">Reference proteome</keyword>
<gene>
    <name evidence="10" type="ORF">ODALV1_LOCUS20918</name>
</gene>
<evidence type="ECO:0000313" key="11">
    <source>
        <dbReference type="Proteomes" id="UP001642540"/>
    </source>
</evidence>
<evidence type="ECO:0000256" key="7">
    <source>
        <dbReference type="ARBA" id="ARBA00023158"/>
    </source>
</evidence>
<name>A0ABP1RF01_9HEXA</name>
<keyword evidence="5" id="KW-0221">Differentiation</keyword>
<feature type="domain" description="Maelstrom" evidence="9">
    <location>
        <begin position="73"/>
        <end position="286"/>
    </location>
</feature>
<dbReference type="EMBL" id="CAXLJM020000069">
    <property type="protein sequence ID" value="CAL8125294.1"/>
    <property type="molecule type" value="Genomic_DNA"/>
</dbReference>
<evidence type="ECO:0000256" key="5">
    <source>
        <dbReference type="ARBA" id="ARBA00022782"/>
    </source>
</evidence>
<keyword evidence="7" id="KW-0943">RNA-mediated gene silencing</keyword>
<dbReference type="InterPro" id="IPR039259">
    <property type="entry name" value="Protein_maelstrom"/>
</dbReference>
<organism evidence="10 11">
    <name type="scientific">Orchesella dallaii</name>
    <dbReference type="NCBI Taxonomy" id="48710"/>
    <lineage>
        <taxon>Eukaryota</taxon>
        <taxon>Metazoa</taxon>
        <taxon>Ecdysozoa</taxon>
        <taxon>Arthropoda</taxon>
        <taxon>Hexapoda</taxon>
        <taxon>Collembola</taxon>
        <taxon>Entomobryomorpha</taxon>
        <taxon>Entomobryoidea</taxon>
        <taxon>Orchesellidae</taxon>
        <taxon>Orchesellinae</taxon>
        <taxon>Orchesella</taxon>
    </lineage>
</organism>
<evidence type="ECO:0000256" key="2">
    <source>
        <dbReference type="ARBA" id="ARBA00004496"/>
    </source>
</evidence>
<keyword evidence="6" id="KW-0238">DNA-binding</keyword>
<dbReference type="Pfam" id="PF13017">
    <property type="entry name" value="Maelstrom"/>
    <property type="match status" value="1"/>
</dbReference>
<comment type="caution">
    <text evidence="10">The sequence shown here is derived from an EMBL/GenBank/DDBJ whole genome shotgun (WGS) entry which is preliminary data.</text>
</comment>
<evidence type="ECO:0000256" key="4">
    <source>
        <dbReference type="ARBA" id="ARBA00022490"/>
    </source>
</evidence>
<dbReference type="InterPro" id="IPR024970">
    <property type="entry name" value="Maelstrom"/>
</dbReference>
<evidence type="ECO:0000256" key="1">
    <source>
        <dbReference type="ARBA" id="ARBA00004123"/>
    </source>
</evidence>
<comment type="similarity">
    <text evidence="3">Belongs to the maelstrom family.</text>
</comment>
<evidence type="ECO:0000256" key="3">
    <source>
        <dbReference type="ARBA" id="ARBA00007057"/>
    </source>
</evidence>
<dbReference type="PANTHER" id="PTHR21358:SF4">
    <property type="entry name" value="PROTEIN MAELSTROM HOMOLOG"/>
    <property type="match status" value="1"/>
</dbReference>
<dbReference type="PANTHER" id="PTHR21358">
    <property type="entry name" value="PROTEIN MAELSTROM HOMOLOG"/>
    <property type="match status" value="1"/>
</dbReference>
<evidence type="ECO:0000256" key="6">
    <source>
        <dbReference type="ARBA" id="ARBA00023125"/>
    </source>
</evidence>
<reference evidence="10 11" key="1">
    <citation type="submission" date="2024-08" db="EMBL/GenBank/DDBJ databases">
        <authorList>
            <person name="Cucini C."/>
            <person name="Frati F."/>
        </authorList>
    </citation>
    <scope>NUCLEOTIDE SEQUENCE [LARGE SCALE GENOMIC DNA]</scope>
</reference>
<evidence type="ECO:0000313" key="10">
    <source>
        <dbReference type="EMBL" id="CAL8125294.1"/>
    </source>
</evidence>
<evidence type="ECO:0000259" key="9">
    <source>
        <dbReference type="Pfam" id="PF13017"/>
    </source>
</evidence>